<feature type="compositionally biased region" description="Low complexity" evidence="1">
    <location>
        <begin position="44"/>
        <end position="55"/>
    </location>
</feature>
<proteinExistence type="predicted"/>
<evidence type="ECO:0000256" key="1">
    <source>
        <dbReference type="SAM" id="MobiDB-lite"/>
    </source>
</evidence>
<sequence length="82" mass="9114">MRATDARDANAGWGREAAVRGRMPRKPHLHQNKHVIESKEADQTADQQTAAQRARLTTMHTDYPDGSLPAHRRGTLRGMDAA</sequence>
<evidence type="ECO:0000313" key="2">
    <source>
        <dbReference type="EMBL" id="MBB5670805.1"/>
    </source>
</evidence>
<gene>
    <name evidence="2" type="ORF">FHR65_002370</name>
</gene>
<protein>
    <submittedName>
        <fullName evidence="2">Uncharacterized protein</fullName>
    </submittedName>
</protein>
<reference evidence="2" key="1">
    <citation type="submission" date="2020-08" db="EMBL/GenBank/DDBJ databases">
        <title>Studying the diversity of plant-associated saprophytic bacteria and their role in host health and plant-pathogen interactions.</title>
        <authorList>
            <person name="Potnis N."/>
        </authorList>
    </citation>
    <scope>NUCLEOTIDE SEQUENCE</scope>
    <source>
        <strain evidence="2">F21</strain>
    </source>
</reference>
<dbReference type="AlphaFoldDB" id="A0AB73GXF2"/>
<feature type="region of interest" description="Disordered" evidence="1">
    <location>
        <begin position="1"/>
        <end position="82"/>
    </location>
</feature>
<feature type="compositionally biased region" description="Basic residues" evidence="1">
    <location>
        <begin position="22"/>
        <end position="33"/>
    </location>
</feature>
<name>A0AB73GXF2_9XANT</name>
<accession>A0AB73GXF2</accession>
<comment type="caution">
    <text evidence="2">The sequence shown here is derived from an EMBL/GenBank/DDBJ whole genome shotgun (WGS) entry which is preliminary data.</text>
</comment>
<dbReference type="Proteomes" id="UP000528595">
    <property type="component" value="Unassembled WGS sequence"/>
</dbReference>
<organism evidence="2">
    <name type="scientific">Xanthomonas arboricola</name>
    <dbReference type="NCBI Taxonomy" id="56448"/>
    <lineage>
        <taxon>Bacteria</taxon>
        <taxon>Pseudomonadati</taxon>
        <taxon>Pseudomonadota</taxon>
        <taxon>Gammaproteobacteria</taxon>
        <taxon>Lysobacterales</taxon>
        <taxon>Lysobacteraceae</taxon>
        <taxon>Xanthomonas</taxon>
    </lineage>
</organism>
<dbReference type="EMBL" id="JACIIQ010000008">
    <property type="protein sequence ID" value="MBB5670805.1"/>
    <property type="molecule type" value="Genomic_DNA"/>
</dbReference>